<reference evidence="2 3" key="1">
    <citation type="journal article" date="2013" name="Front. Plant Sci.">
        <title>The Reference Genome of the Halophytic Plant Eutrema salsugineum.</title>
        <authorList>
            <person name="Yang R."/>
            <person name="Jarvis D.E."/>
            <person name="Chen H."/>
            <person name="Beilstein M.A."/>
            <person name="Grimwood J."/>
            <person name="Jenkins J."/>
            <person name="Shu S."/>
            <person name="Prochnik S."/>
            <person name="Xin M."/>
            <person name="Ma C."/>
            <person name="Schmutz J."/>
            <person name="Wing R.A."/>
            <person name="Mitchell-Olds T."/>
            <person name="Schumaker K.S."/>
            <person name="Wang X."/>
        </authorList>
    </citation>
    <scope>NUCLEOTIDE SEQUENCE [LARGE SCALE GENOMIC DNA]</scope>
</reference>
<feature type="region of interest" description="Disordered" evidence="1">
    <location>
        <begin position="88"/>
        <end position="108"/>
    </location>
</feature>
<keyword evidence="3" id="KW-1185">Reference proteome</keyword>
<feature type="region of interest" description="Disordered" evidence="1">
    <location>
        <begin position="28"/>
        <end position="50"/>
    </location>
</feature>
<protein>
    <submittedName>
        <fullName evidence="2">Uncharacterized protein</fullName>
    </submittedName>
</protein>
<dbReference type="KEGG" id="eus:EUTSA_v10015250mg"/>
<evidence type="ECO:0000313" key="2">
    <source>
        <dbReference type="EMBL" id="ESQ42943.1"/>
    </source>
</evidence>
<gene>
    <name evidence="2" type="ORF">EUTSA_v10015250mg</name>
</gene>
<feature type="compositionally biased region" description="Basic and acidic residues" evidence="1">
    <location>
        <begin position="88"/>
        <end position="102"/>
    </location>
</feature>
<dbReference type="Proteomes" id="UP000030689">
    <property type="component" value="Unassembled WGS sequence"/>
</dbReference>
<dbReference type="OrthoDB" id="955245at2759"/>
<evidence type="ECO:0000313" key="3">
    <source>
        <dbReference type="Proteomes" id="UP000030689"/>
    </source>
</evidence>
<organism evidence="2 3">
    <name type="scientific">Eutrema salsugineum</name>
    <name type="common">Saltwater cress</name>
    <name type="synonym">Sisymbrium salsugineum</name>
    <dbReference type="NCBI Taxonomy" id="72664"/>
    <lineage>
        <taxon>Eukaryota</taxon>
        <taxon>Viridiplantae</taxon>
        <taxon>Streptophyta</taxon>
        <taxon>Embryophyta</taxon>
        <taxon>Tracheophyta</taxon>
        <taxon>Spermatophyta</taxon>
        <taxon>Magnoliopsida</taxon>
        <taxon>eudicotyledons</taxon>
        <taxon>Gunneridae</taxon>
        <taxon>Pentapetalae</taxon>
        <taxon>rosids</taxon>
        <taxon>malvids</taxon>
        <taxon>Brassicales</taxon>
        <taxon>Brassicaceae</taxon>
        <taxon>Eutremeae</taxon>
        <taxon>Eutrema</taxon>
    </lineage>
</organism>
<dbReference type="AlphaFoldDB" id="V4LSS8"/>
<accession>V4LSS8</accession>
<dbReference type="EMBL" id="KI517464">
    <property type="protein sequence ID" value="ESQ42943.1"/>
    <property type="molecule type" value="Genomic_DNA"/>
</dbReference>
<dbReference type="Gramene" id="ESQ42943">
    <property type="protein sequence ID" value="ESQ42943"/>
    <property type="gene ID" value="EUTSA_v10015250mg"/>
</dbReference>
<name>V4LSS8_EUTSA</name>
<proteinExistence type="predicted"/>
<sequence length="108" mass="11794">MLVNYVNPKLISKANIRSCIYSLYLKRGSASGGREEGRAPSTAEEFTRQGVASQTVEKAYDGAVAAVSASGDTEAKMEKVKEEFCEKEEGRDYHKKVTDKDGLPINTS</sequence>
<dbReference type="OMA" id="NIRSCIY"/>
<evidence type="ECO:0000256" key="1">
    <source>
        <dbReference type="SAM" id="MobiDB-lite"/>
    </source>
</evidence>